<organism evidence="8 9">
    <name type="scientific">Azorhizobium caulinodans (strain ATCC 43989 / DSM 5975 / JCM 20966 / LMG 6465 / NBRC 14845 / NCIMB 13405 / ORS 571)</name>
    <dbReference type="NCBI Taxonomy" id="438753"/>
    <lineage>
        <taxon>Bacteria</taxon>
        <taxon>Pseudomonadati</taxon>
        <taxon>Pseudomonadota</taxon>
        <taxon>Alphaproteobacteria</taxon>
        <taxon>Hyphomicrobiales</taxon>
        <taxon>Xanthobacteraceae</taxon>
        <taxon>Azorhizobium</taxon>
    </lineage>
</organism>
<dbReference type="InterPro" id="IPR036250">
    <property type="entry name" value="AcylCo_DH-like_C"/>
</dbReference>
<reference evidence="8 9" key="3">
    <citation type="journal article" date="2008" name="BMC Genomics">
        <title>The genome of the versatile nitrogen fixer Azorhizobium caulinodans ORS571.</title>
        <authorList>
            <person name="Lee KB."/>
            <person name="Backer P.D."/>
            <person name="Aono T."/>
            <person name="Liu CT."/>
            <person name="Suzuki S."/>
            <person name="Suzuki T."/>
            <person name="Kaneko T."/>
            <person name="Yamada M."/>
            <person name="Tabata S."/>
            <person name="Kupfer D.M."/>
            <person name="Najar F.Z."/>
            <person name="Wiley G.B."/>
            <person name="Roe B."/>
            <person name="Binnewies T.T."/>
            <person name="Ussery D.W."/>
            <person name="D'Haeze W."/>
            <person name="Herder J.D."/>
            <person name="Gevers D."/>
            <person name="Vereecke D."/>
            <person name="Holsters M."/>
            <person name="Oyaizu H."/>
        </authorList>
    </citation>
    <scope>NUCLEOTIDE SEQUENCE [LARGE SCALE GENOMIC DNA]</scope>
    <source>
        <strain evidence="9">ATCC 43989 / DSM 5975 / JCM 20966 / LMG 6465 / NBRC 14845 / NCIMB 13405 / ORS 571</strain>
    </source>
</reference>
<dbReference type="InterPro" id="IPR037069">
    <property type="entry name" value="AcylCoA_DH/ox_N_sf"/>
</dbReference>
<accession>A8HWF7</accession>
<feature type="region of interest" description="Disordered" evidence="5">
    <location>
        <begin position="1"/>
        <end position="68"/>
    </location>
</feature>
<dbReference type="Pfam" id="PF02771">
    <property type="entry name" value="Acyl-CoA_dh_N"/>
    <property type="match status" value="1"/>
</dbReference>
<dbReference type="SUPFAM" id="SSF56645">
    <property type="entry name" value="Acyl-CoA dehydrogenase NM domain-like"/>
    <property type="match status" value="1"/>
</dbReference>
<evidence type="ECO:0000313" key="8">
    <source>
        <dbReference type="EMBL" id="BAF90424.1"/>
    </source>
</evidence>
<dbReference type="InterPro" id="IPR013786">
    <property type="entry name" value="AcylCoA_DH/ox_N"/>
</dbReference>
<dbReference type="GO" id="GO:0003995">
    <property type="term" value="F:acyl-CoA dehydrogenase activity"/>
    <property type="evidence" value="ECO:0007669"/>
    <property type="project" value="TreeGrafter"/>
</dbReference>
<dbReference type="InterPro" id="IPR046373">
    <property type="entry name" value="Acyl-CoA_Oxase/DH_mid-dom_sf"/>
</dbReference>
<dbReference type="SUPFAM" id="SSF47203">
    <property type="entry name" value="Acyl-CoA dehydrogenase C-terminal domain-like"/>
    <property type="match status" value="1"/>
</dbReference>
<dbReference type="PANTHER" id="PTHR43884">
    <property type="entry name" value="ACYL-COA DEHYDROGENASE"/>
    <property type="match status" value="1"/>
</dbReference>
<dbReference type="STRING" id="438753.AZC_4426"/>
<evidence type="ECO:0000259" key="6">
    <source>
        <dbReference type="Pfam" id="PF00441"/>
    </source>
</evidence>
<reference evidence="8 9" key="6">
    <citation type="journal article" date="2011" name="Appl. Environ. Microbiol.">
        <title>Involvement of the azorhizobial chromosome partition gene (parA) in the onset of bacteroid differentiation during Sesbania rostrata stem nodule development.</title>
        <authorList>
            <person name="Liu CT."/>
            <person name="Lee KB."/>
            <person name="Wang YS."/>
            <person name="Peng MH."/>
            <person name="Lee KT."/>
            <person name="Suzuki S."/>
            <person name="Suzuki T."/>
            <person name="Oyaizu H."/>
        </authorList>
    </citation>
    <scope>NUCLEOTIDE SEQUENCE [LARGE SCALE GENOMIC DNA]</scope>
    <source>
        <strain evidence="9">ATCC 43989 / DSM 5975 / JCM 20966 / LMG 6465 / NBRC 14845 / NCIMB 13405 / ORS 571</strain>
    </source>
</reference>
<evidence type="ECO:0000256" key="1">
    <source>
        <dbReference type="ARBA" id="ARBA00001974"/>
    </source>
</evidence>
<keyword evidence="9" id="KW-1185">Reference proteome</keyword>
<comment type="cofactor">
    <cofactor evidence="1">
        <name>FAD</name>
        <dbReference type="ChEBI" id="CHEBI:57692"/>
    </cofactor>
</comment>
<evidence type="ECO:0000313" key="9">
    <source>
        <dbReference type="Proteomes" id="UP000000270"/>
    </source>
</evidence>
<reference evidence="9" key="2">
    <citation type="submission" date="2007-04" db="EMBL/GenBank/DDBJ databases">
        <title>Complete genome sequence of the nitrogen-fixing bacterium Azorhizobium caulinodans ORS571.</title>
        <authorList>
            <person name="Lee K.B."/>
            <person name="Backer P.D."/>
            <person name="Aono T."/>
            <person name="Liu C.T."/>
            <person name="Suzuki S."/>
            <person name="Suzuki T."/>
            <person name="Kaneko T."/>
            <person name="Yamada M."/>
            <person name="Tabata S."/>
            <person name="Kupfer D.M."/>
            <person name="Najar F.Z."/>
            <person name="Wiley G.B."/>
            <person name="Roe B."/>
            <person name="Binnewies T."/>
            <person name="Ussery D."/>
            <person name="Vereecke D."/>
            <person name="Gevers D."/>
            <person name="Holsters M."/>
            <person name="Oyaizu H."/>
        </authorList>
    </citation>
    <scope>NUCLEOTIDE SEQUENCE [LARGE SCALE GENOMIC DNA]</scope>
    <source>
        <strain evidence="9">ATCC 43989 / DSM 5975 / JCM 20966 / LMG 6465 / NBRC 14845 / NCIMB 13405 / ORS 571</strain>
    </source>
</reference>
<dbReference type="AlphaFoldDB" id="A8HWF7"/>
<proteinExistence type="inferred from homology"/>
<evidence type="ECO:0000256" key="4">
    <source>
        <dbReference type="ARBA" id="ARBA00022827"/>
    </source>
</evidence>
<dbReference type="InterPro" id="IPR009100">
    <property type="entry name" value="AcylCoA_DH/oxidase_NM_dom_sf"/>
</dbReference>
<keyword evidence="4" id="KW-0274">FAD</keyword>
<dbReference type="eggNOG" id="COG1960">
    <property type="taxonomic scope" value="Bacteria"/>
</dbReference>
<dbReference type="Gene3D" id="1.10.540.10">
    <property type="entry name" value="Acyl-CoA dehydrogenase/oxidase, N-terminal domain"/>
    <property type="match status" value="1"/>
</dbReference>
<dbReference type="EMBL" id="AP009384">
    <property type="protein sequence ID" value="BAF90424.1"/>
    <property type="molecule type" value="Genomic_DNA"/>
</dbReference>
<protein>
    <submittedName>
        <fullName evidence="8">Putative acyl-CoA dehydrogenase</fullName>
    </submittedName>
</protein>
<dbReference type="GO" id="GO:0050660">
    <property type="term" value="F:flavin adenine dinucleotide binding"/>
    <property type="evidence" value="ECO:0007669"/>
    <property type="project" value="InterPro"/>
</dbReference>
<keyword evidence="3" id="KW-0285">Flavoprotein</keyword>
<feature type="compositionally biased region" description="Basic and acidic residues" evidence="5">
    <location>
        <begin position="19"/>
        <end position="40"/>
    </location>
</feature>
<feature type="domain" description="Acyl-CoA dehydrogenase/oxidase C-terminal" evidence="6">
    <location>
        <begin position="360"/>
        <end position="476"/>
    </location>
</feature>
<dbReference type="Proteomes" id="UP000000270">
    <property type="component" value="Chromosome"/>
</dbReference>
<dbReference type="Pfam" id="PF00441">
    <property type="entry name" value="Acyl-CoA_dh_1"/>
    <property type="match status" value="1"/>
</dbReference>
<comment type="similarity">
    <text evidence="2">Belongs to the acyl-CoA dehydrogenase family.</text>
</comment>
<dbReference type="Gene3D" id="2.40.110.10">
    <property type="entry name" value="Butyryl-CoA Dehydrogenase, subunit A, domain 2"/>
    <property type="match status" value="1"/>
</dbReference>
<dbReference type="Gene3D" id="1.20.140.10">
    <property type="entry name" value="Butyryl-CoA Dehydrogenase, subunit A, domain 3"/>
    <property type="match status" value="1"/>
</dbReference>
<sequence length="513" mass="54515">MLARWVSRPFPEGARTGPARREWLEEACGRDRSGNREPAARDPQGAGQGGRRRCRHRAGRRPLRPRPLLARHRQCDAGNRGPVRHRLSGRCPHPCDLPDAGRARGAGPPAARRGRSGMTGALDLAPRAEAPDRELWAQVCETARTHAAAVDQEGRYPAEAVAALKASGALGCAVPPALGGAGTGMATLARMACELGAACASTAMVFAMHHNQLACLVRHAGDNAWLRDFTAAVAAQGLLLASVTSEEGIGGRLRTSRCAVEPAGEGRFRLEKQGSTVSYGAEADAFLLTARKDAEADASDQVLVVLPRAGATVEPYRGWNALGLRGTGSGGFRISGTGDRAQVLDVPFGEIAQQTMVPNAHILWGAVWLGIATDVLARCRAFLRTRMRSGSSAAERGLPTLARMHGHLQDMEAALARAITVYDGQRADPGALEAILLKTRLSDTALTVADMGMRLCGFTAYSNEGPYSLSRHLRDLYAAPLMINNDAILADAGRLLLVNRTAFGAFDAEQDLP</sequence>
<dbReference type="PANTHER" id="PTHR43884:SF12">
    <property type="entry name" value="ISOVALERYL-COA DEHYDROGENASE, MITOCHONDRIAL-RELATED"/>
    <property type="match status" value="1"/>
</dbReference>
<evidence type="ECO:0000259" key="7">
    <source>
        <dbReference type="Pfam" id="PF02771"/>
    </source>
</evidence>
<dbReference type="HOGENOM" id="CLU_018204_3_2_5"/>
<evidence type="ECO:0000256" key="2">
    <source>
        <dbReference type="ARBA" id="ARBA00009347"/>
    </source>
</evidence>
<feature type="domain" description="Acyl-CoA dehydrogenase/oxidase N-terminal" evidence="7">
    <location>
        <begin position="141"/>
        <end position="227"/>
    </location>
</feature>
<evidence type="ECO:0000256" key="5">
    <source>
        <dbReference type="SAM" id="MobiDB-lite"/>
    </source>
</evidence>
<reference evidence="8 9" key="1">
    <citation type="journal article" date="2007" name="Appl. Environ. Microbiol.">
        <title>Rhizobial factors required for stem nodule maturation and maintenance in Sesbania rostrata-Azorhizobium caulinodans ORS571 symbiosis.</title>
        <authorList>
            <person name="Suzuki S."/>
            <person name="Aono T."/>
            <person name="Lee KB."/>
            <person name="Suzuki T."/>
            <person name="Liu CT."/>
            <person name="Miwa H."/>
            <person name="Wakao S."/>
            <person name="Iki T."/>
            <person name="Oyaizu H."/>
        </authorList>
    </citation>
    <scope>NUCLEOTIDE SEQUENCE [LARGE SCALE GENOMIC DNA]</scope>
    <source>
        <strain evidence="9">ATCC 43989 / DSM 5975 / JCM 20966 / LMG 6465 / NBRC 14845 / NCIMB 13405 / ORS 571</strain>
    </source>
</reference>
<reference evidence="8 9" key="4">
    <citation type="journal article" date="2009" name="Appl. Environ. Microbiol.">
        <title>Comparative genome-wide transcriptional profiling of Azorhizobium caulinodans ORS571 grown under free-living and symbiotic conditions.</title>
        <authorList>
            <person name="Tsukada S."/>
            <person name="Aono T."/>
            <person name="Akiba N."/>
            <person name="Lee KB."/>
            <person name="Liu CT."/>
            <person name="Toyazaki H."/>
            <person name="Oyaizu H."/>
        </authorList>
    </citation>
    <scope>NUCLEOTIDE SEQUENCE [LARGE SCALE GENOMIC DNA]</scope>
    <source>
        <strain evidence="9">ATCC 43989 / DSM 5975 / JCM 20966 / LMG 6465 / NBRC 14845 / NCIMB 13405 / ORS 571</strain>
    </source>
</reference>
<evidence type="ECO:0000256" key="3">
    <source>
        <dbReference type="ARBA" id="ARBA00022630"/>
    </source>
</evidence>
<dbReference type="InterPro" id="IPR009075">
    <property type="entry name" value="AcylCo_DH/oxidase_C"/>
</dbReference>
<feature type="compositionally biased region" description="Basic residues" evidence="5">
    <location>
        <begin position="50"/>
        <end position="68"/>
    </location>
</feature>
<gene>
    <name evidence="8" type="ordered locus">AZC_4426</name>
</gene>
<reference evidence="8 9" key="5">
    <citation type="journal article" date="2010" name="Appl. Environ. Microbiol.">
        <title>phrR-like gene praR of Azorhizobium caulinodans ORS571 is essential for symbiosis with Sesbania rostrata and is involved in expression of reb genes.</title>
        <authorList>
            <person name="Akiba N."/>
            <person name="Aono T."/>
            <person name="Toyazaki H."/>
            <person name="Sato S."/>
            <person name="Oyaizu H."/>
        </authorList>
    </citation>
    <scope>NUCLEOTIDE SEQUENCE [LARGE SCALE GENOMIC DNA]</scope>
    <source>
        <strain evidence="9">ATCC 43989 / DSM 5975 / JCM 20966 / LMG 6465 / NBRC 14845 / NCIMB 13405 / ORS 571</strain>
    </source>
</reference>
<dbReference type="KEGG" id="azc:AZC_4426"/>
<name>A8HWF7_AZOC5</name>
<feature type="region of interest" description="Disordered" evidence="5">
    <location>
        <begin position="95"/>
        <end position="119"/>
    </location>
</feature>